<comment type="subunit">
    <text evidence="2 7">Heterodimer of SbcC and SbcD.</text>
</comment>
<keyword evidence="7" id="KW-0233">DNA recombination</keyword>
<feature type="domain" description="Nuclease SbcCD subunit D C-terminal" evidence="9">
    <location>
        <begin position="263"/>
        <end position="352"/>
    </location>
</feature>
<dbReference type="Gene3D" id="3.60.21.10">
    <property type="match status" value="1"/>
</dbReference>
<dbReference type="CDD" id="cd00840">
    <property type="entry name" value="MPP_Mre11_N"/>
    <property type="match status" value="1"/>
</dbReference>
<dbReference type="InterPro" id="IPR041796">
    <property type="entry name" value="Mre11_N"/>
</dbReference>
<reference evidence="10 11" key="1">
    <citation type="submission" date="2017-05" db="EMBL/GenBank/DDBJ databases">
        <title>Vagococcus spp. assemblies.</title>
        <authorList>
            <person name="Gulvik C.A."/>
        </authorList>
    </citation>
    <scope>NUCLEOTIDE SEQUENCE [LARGE SCALE GENOMIC DNA]</scope>
    <source>
        <strain evidence="10 11">DSM 24756</strain>
    </source>
</reference>
<feature type="domain" description="Calcineurin-like phosphoesterase" evidence="8">
    <location>
        <begin position="1"/>
        <end position="213"/>
    </location>
</feature>
<dbReference type="Pfam" id="PF12320">
    <property type="entry name" value="SbcD_C"/>
    <property type="match status" value="1"/>
</dbReference>
<keyword evidence="4 7" id="KW-0540">Nuclease</keyword>
<dbReference type="PANTHER" id="PTHR30337">
    <property type="entry name" value="COMPONENT OF ATP-DEPENDENT DSDNA EXONUCLEASE"/>
    <property type="match status" value="1"/>
</dbReference>
<organism evidence="10 11">
    <name type="scientific">Vagococcus entomophilus</name>
    <dbReference type="NCBI Taxonomy" id="1160095"/>
    <lineage>
        <taxon>Bacteria</taxon>
        <taxon>Bacillati</taxon>
        <taxon>Bacillota</taxon>
        <taxon>Bacilli</taxon>
        <taxon>Lactobacillales</taxon>
        <taxon>Enterococcaceae</taxon>
        <taxon>Vagococcus</taxon>
    </lineage>
</organism>
<accession>A0A430AH48</accession>
<sequence length="380" mass="43727">MKILHTADWHIGRKLNGFDLLEEQRHAFKQVVDIAQQEQVDAIVIAGDLYDRSVPATEAVEAFNQMMIALNLDKKIPVLAISGNHDSSTRLETGGPWFEHTQFHLHTSLEQAFEPIEMQDTQFFLLPYFEPFQARRYFHDESIKSLEEAMEKIVRKMKKKFDSNKNQVLVAHFFAAGSQKSESETLLTVGGLEAVPVTLMEDFDYVALGHLHNKNALRHEKIKYSGTLLKYSLSEWKQEKGVRIVEINAHKVTQAFQKITPLKEVMCIEETFQTLMSPDFYKNICCENYIGISLKDQQIIPNVMAQLRSIYPNIIHLERAQGREVTKQKQRDIKELKSLDPAALFRHYFKDTTGETLTELQEKVMIEALLESQKKIGSEG</sequence>
<dbReference type="GO" id="GO:0006310">
    <property type="term" value="P:DNA recombination"/>
    <property type="evidence" value="ECO:0007669"/>
    <property type="project" value="UniProtKB-KW"/>
</dbReference>
<evidence type="ECO:0000313" key="10">
    <source>
        <dbReference type="EMBL" id="RSU07235.1"/>
    </source>
</evidence>
<dbReference type="InterPro" id="IPR050535">
    <property type="entry name" value="DNA_Repair-Maintenance_Comp"/>
</dbReference>
<evidence type="ECO:0000256" key="2">
    <source>
        <dbReference type="ARBA" id="ARBA00011322"/>
    </source>
</evidence>
<dbReference type="InterPro" id="IPR004593">
    <property type="entry name" value="SbcD"/>
</dbReference>
<evidence type="ECO:0000256" key="5">
    <source>
        <dbReference type="ARBA" id="ARBA00022801"/>
    </source>
</evidence>
<dbReference type="AlphaFoldDB" id="A0A430AH48"/>
<evidence type="ECO:0000256" key="1">
    <source>
        <dbReference type="ARBA" id="ARBA00010555"/>
    </source>
</evidence>
<keyword evidence="7" id="KW-0255">Endonuclease</keyword>
<evidence type="ECO:0000256" key="6">
    <source>
        <dbReference type="ARBA" id="ARBA00022839"/>
    </source>
</evidence>
<keyword evidence="5 7" id="KW-0378">Hydrolase</keyword>
<keyword evidence="6 7" id="KW-0269">Exonuclease</keyword>
<name>A0A430AH48_9ENTE</name>
<dbReference type="GO" id="GO:0008408">
    <property type="term" value="F:3'-5' exonuclease activity"/>
    <property type="evidence" value="ECO:0007669"/>
    <property type="project" value="InterPro"/>
</dbReference>
<dbReference type="OrthoDB" id="9773856at2"/>
<dbReference type="Pfam" id="PF00149">
    <property type="entry name" value="Metallophos"/>
    <property type="match status" value="1"/>
</dbReference>
<evidence type="ECO:0000259" key="8">
    <source>
        <dbReference type="Pfam" id="PF00149"/>
    </source>
</evidence>
<dbReference type="Proteomes" id="UP000288669">
    <property type="component" value="Unassembled WGS sequence"/>
</dbReference>
<evidence type="ECO:0000256" key="7">
    <source>
        <dbReference type="RuleBase" id="RU363069"/>
    </source>
</evidence>
<dbReference type="SUPFAM" id="SSF56300">
    <property type="entry name" value="Metallo-dependent phosphatases"/>
    <property type="match status" value="1"/>
</dbReference>
<dbReference type="GO" id="GO:0006260">
    <property type="term" value="P:DNA replication"/>
    <property type="evidence" value="ECO:0007669"/>
    <property type="project" value="UniProtKB-KW"/>
</dbReference>
<dbReference type="RefSeq" id="WP_126825010.1">
    <property type="nucleotide sequence ID" value="NZ_JBHLWU010000002.1"/>
</dbReference>
<proteinExistence type="inferred from homology"/>
<comment type="similarity">
    <text evidence="1 7">Belongs to the SbcD family.</text>
</comment>
<keyword evidence="7" id="KW-0235">DNA replication</keyword>
<evidence type="ECO:0000256" key="4">
    <source>
        <dbReference type="ARBA" id="ARBA00022722"/>
    </source>
</evidence>
<dbReference type="InterPro" id="IPR029052">
    <property type="entry name" value="Metallo-depent_PP-like"/>
</dbReference>
<evidence type="ECO:0000256" key="3">
    <source>
        <dbReference type="ARBA" id="ARBA00013365"/>
    </source>
</evidence>
<evidence type="ECO:0000259" key="9">
    <source>
        <dbReference type="Pfam" id="PF12320"/>
    </source>
</evidence>
<dbReference type="PANTHER" id="PTHR30337:SF0">
    <property type="entry name" value="NUCLEASE SBCCD SUBUNIT D"/>
    <property type="match status" value="1"/>
</dbReference>
<evidence type="ECO:0000313" key="11">
    <source>
        <dbReference type="Proteomes" id="UP000288669"/>
    </source>
</evidence>
<dbReference type="InterPro" id="IPR026843">
    <property type="entry name" value="SbcD_C"/>
</dbReference>
<dbReference type="NCBIfam" id="TIGR00619">
    <property type="entry name" value="sbcd"/>
    <property type="match status" value="1"/>
</dbReference>
<dbReference type="GO" id="GO:0004519">
    <property type="term" value="F:endonuclease activity"/>
    <property type="evidence" value="ECO:0007669"/>
    <property type="project" value="UniProtKB-KW"/>
</dbReference>
<dbReference type="EMBL" id="NGJZ01000002">
    <property type="protein sequence ID" value="RSU07235.1"/>
    <property type="molecule type" value="Genomic_DNA"/>
</dbReference>
<comment type="function">
    <text evidence="7">SbcCD cleaves DNA hairpin structures. These structures can inhibit DNA replication and are intermediates in certain DNA recombination reactions. The complex acts as a 3'-&gt;5' double strand exonuclease that can open hairpins. It also has a 5' single-strand endonuclease activity.</text>
</comment>
<dbReference type="InterPro" id="IPR004843">
    <property type="entry name" value="Calcineurin-like_PHP"/>
</dbReference>
<protein>
    <recommendedName>
        <fullName evidence="3 7">Nuclease SbcCD subunit D</fullName>
    </recommendedName>
</protein>
<gene>
    <name evidence="7" type="primary">sbcD</name>
    <name evidence="10" type="ORF">CBF30_08250</name>
</gene>
<comment type="caution">
    <text evidence="10">The sequence shown here is derived from an EMBL/GenBank/DDBJ whole genome shotgun (WGS) entry which is preliminary data.</text>
</comment>
<keyword evidence="11" id="KW-1185">Reference proteome</keyword>